<evidence type="ECO:0000256" key="6">
    <source>
        <dbReference type="ARBA" id="ARBA00023136"/>
    </source>
</evidence>
<reference evidence="11 12" key="1">
    <citation type="submission" date="2013-09" db="EMBL/GenBank/DDBJ databases">
        <title>Genome sequencing of Arenimonas composti.</title>
        <authorList>
            <person name="Chen F."/>
            <person name="Wang G."/>
        </authorList>
    </citation>
    <scope>NUCLEOTIDE SEQUENCE [LARGE SCALE GENOMIC DNA]</scope>
    <source>
        <strain evidence="11 12">TR7-09</strain>
    </source>
</reference>
<keyword evidence="4 7" id="KW-0812">Transmembrane</keyword>
<dbReference type="SUPFAM" id="SSF50182">
    <property type="entry name" value="Sm-like ribonucleoproteins"/>
    <property type="match status" value="1"/>
</dbReference>
<comment type="function">
    <text evidence="7">Mechanosensitive channel that participates in the regulation of osmotic pressure changes within the cell, opening in response to stretch forces in the membrane lipid bilayer, without the need for other proteins. Contributes to normal resistance to hypoosmotic shock. Forms an ion channel of 1.0 nanosiemens conductance with a slight preference for anions.</text>
</comment>
<dbReference type="InterPro" id="IPR006686">
    <property type="entry name" value="MscS_channel_CS"/>
</dbReference>
<organism evidence="11 12">
    <name type="scientific">Arenimonas composti TR7-09 = DSM 18010</name>
    <dbReference type="NCBI Taxonomy" id="1121013"/>
    <lineage>
        <taxon>Bacteria</taxon>
        <taxon>Pseudomonadati</taxon>
        <taxon>Pseudomonadota</taxon>
        <taxon>Gammaproteobacteria</taxon>
        <taxon>Lysobacterales</taxon>
        <taxon>Lysobacteraceae</taxon>
        <taxon>Arenimonas</taxon>
    </lineage>
</organism>
<dbReference type="InterPro" id="IPR045275">
    <property type="entry name" value="MscS_archaea/bacteria_type"/>
</dbReference>
<protein>
    <recommendedName>
        <fullName evidence="7">Small-conductance mechanosensitive channel</fullName>
    </recommendedName>
</protein>
<feature type="domain" description="Mechanosensitive ion channel MscS" evidence="8">
    <location>
        <begin position="109"/>
        <end position="175"/>
    </location>
</feature>
<sequence length="281" mass="29674">MFDTLLASVRAADLLTAERWTEWLLRVGVALAIAGGGWWLSKRLAGALVRLLERLAVEPILRGFLAGLANAIGLVVVLVAALDALGVPTTSLLAVLGAAGLAIGLALKDSLSNIASGVMLIVLRPFRAGDAVSIAGQEGTVEHVRIFQTRLRTAQGHELILPNSQITTAPIVNYTARPQRRIDIALNIGYDQDLGRVRSLLLAIAGDEPRVLATPASDVTVGALGEAAVTVNLYAWVATPDHGAARSALLQAIRDTFDREHIPLALPRREVAVLAPVAPND</sequence>
<comment type="subunit">
    <text evidence="7">Homoheptamer.</text>
</comment>
<evidence type="ECO:0000256" key="5">
    <source>
        <dbReference type="ARBA" id="ARBA00022989"/>
    </source>
</evidence>
<dbReference type="InterPro" id="IPR023408">
    <property type="entry name" value="MscS_beta-dom_sf"/>
</dbReference>
<dbReference type="Gene3D" id="1.10.287.1260">
    <property type="match status" value="1"/>
</dbReference>
<evidence type="ECO:0000256" key="7">
    <source>
        <dbReference type="RuleBase" id="RU369025"/>
    </source>
</evidence>
<dbReference type="InterPro" id="IPR006685">
    <property type="entry name" value="MscS_channel_2nd"/>
</dbReference>
<dbReference type="InterPro" id="IPR011014">
    <property type="entry name" value="MscS_channel_TM-2"/>
</dbReference>
<dbReference type="EMBL" id="AWXU01000076">
    <property type="protein sequence ID" value="KFN46315.1"/>
    <property type="molecule type" value="Genomic_DNA"/>
</dbReference>
<dbReference type="SUPFAM" id="SSF82861">
    <property type="entry name" value="Mechanosensitive channel protein MscS (YggB), transmembrane region"/>
    <property type="match status" value="1"/>
</dbReference>
<evidence type="ECO:0000259" key="8">
    <source>
        <dbReference type="Pfam" id="PF00924"/>
    </source>
</evidence>
<dbReference type="Pfam" id="PF00924">
    <property type="entry name" value="MS_channel_2nd"/>
    <property type="match status" value="1"/>
</dbReference>
<evidence type="ECO:0000256" key="4">
    <source>
        <dbReference type="ARBA" id="ARBA00022692"/>
    </source>
</evidence>
<dbReference type="STRING" id="1121013.GCA_000426365_00568"/>
<dbReference type="Gene3D" id="2.30.30.60">
    <property type="match status" value="1"/>
</dbReference>
<dbReference type="Pfam" id="PF21082">
    <property type="entry name" value="MS_channel_3rd"/>
    <property type="match status" value="1"/>
</dbReference>
<dbReference type="InterPro" id="IPR010920">
    <property type="entry name" value="LSM_dom_sf"/>
</dbReference>
<proteinExistence type="inferred from homology"/>
<accession>A0A091BPR9</accession>
<evidence type="ECO:0000313" key="11">
    <source>
        <dbReference type="EMBL" id="KFN46315.1"/>
    </source>
</evidence>
<feature type="transmembrane region" description="Helical" evidence="7">
    <location>
        <begin position="23"/>
        <end position="40"/>
    </location>
</feature>
<dbReference type="Proteomes" id="UP000029391">
    <property type="component" value="Unassembled WGS sequence"/>
</dbReference>
<feature type="transmembrane region" description="Helical" evidence="7">
    <location>
        <begin position="88"/>
        <end position="107"/>
    </location>
</feature>
<name>A0A091BPR9_9GAMM</name>
<dbReference type="PROSITE" id="PS01246">
    <property type="entry name" value="UPF0003"/>
    <property type="match status" value="1"/>
</dbReference>
<dbReference type="InterPro" id="IPR049278">
    <property type="entry name" value="MS_channel_C"/>
</dbReference>
<comment type="caution">
    <text evidence="11">The sequence shown here is derived from an EMBL/GenBank/DDBJ whole genome shotgun (WGS) entry which is preliminary data.</text>
</comment>
<keyword evidence="7" id="KW-0407">Ion channel</keyword>
<dbReference type="Gene3D" id="3.30.70.100">
    <property type="match status" value="1"/>
</dbReference>
<dbReference type="GO" id="GO:0008381">
    <property type="term" value="F:mechanosensitive monoatomic ion channel activity"/>
    <property type="evidence" value="ECO:0007669"/>
    <property type="project" value="InterPro"/>
</dbReference>
<evidence type="ECO:0000256" key="2">
    <source>
        <dbReference type="ARBA" id="ARBA00008017"/>
    </source>
</evidence>
<comment type="caution">
    <text evidence="7">Lacks conserved residue(s) required for the propagation of feature annotation.</text>
</comment>
<dbReference type="PANTHER" id="PTHR30221:SF1">
    <property type="entry name" value="SMALL-CONDUCTANCE MECHANOSENSITIVE CHANNEL"/>
    <property type="match status" value="1"/>
</dbReference>
<feature type="transmembrane region" description="Helical" evidence="7">
    <location>
        <begin position="60"/>
        <end position="82"/>
    </location>
</feature>
<keyword evidence="12" id="KW-1185">Reference proteome</keyword>
<evidence type="ECO:0000313" key="12">
    <source>
        <dbReference type="Proteomes" id="UP000029391"/>
    </source>
</evidence>
<evidence type="ECO:0000256" key="1">
    <source>
        <dbReference type="ARBA" id="ARBA00004651"/>
    </source>
</evidence>
<dbReference type="InterPro" id="IPR049142">
    <property type="entry name" value="MS_channel_1st"/>
</dbReference>
<dbReference type="AlphaFoldDB" id="A0A091BPR9"/>
<dbReference type="Pfam" id="PF21088">
    <property type="entry name" value="MS_channel_1st"/>
    <property type="match status" value="1"/>
</dbReference>
<dbReference type="GO" id="GO:0005886">
    <property type="term" value="C:plasma membrane"/>
    <property type="evidence" value="ECO:0007669"/>
    <property type="project" value="UniProtKB-SubCell"/>
</dbReference>
<keyword evidence="5 7" id="KW-1133">Transmembrane helix</keyword>
<dbReference type="RefSeq" id="WP_051239405.1">
    <property type="nucleotide sequence ID" value="NZ_AUFF01000001.1"/>
</dbReference>
<comment type="subcellular location">
    <subcellularLocation>
        <location evidence="7">Cell inner membrane</location>
        <topology evidence="7">Multi-pass membrane protein</topology>
    </subcellularLocation>
    <subcellularLocation>
        <location evidence="1">Cell membrane</location>
        <topology evidence="1">Multi-pass membrane protein</topology>
    </subcellularLocation>
</comment>
<keyword evidence="6 7" id="KW-0472">Membrane</keyword>
<comment type="similarity">
    <text evidence="2 7">Belongs to the MscS (TC 1.A.23) family.</text>
</comment>
<evidence type="ECO:0000259" key="10">
    <source>
        <dbReference type="Pfam" id="PF21088"/>
    </source>
</evidence>
<dbReference type="InterPro" id="IPR011066">
    <property type="entry name" value="MscS_channel_C_sf"/>
</dbReference>
<dbReference type="SUPFAM" id="SSF82689">
    <property type="entry name" value="Mechanosensitive channel protein MscS (YggB), C-terminal domain"/>
    <property type="match status" value="1"/>
</dbReference>
<keyword evidence="7" id="KW-0997">Cell inner membrane</keyword>
<keyword evidence="3" id="KW-1003">Cell membrane</keyword>
<keyword evidence="7" id="KW-0406">Ion transport</keyword>
<dbReference type="OrthoDB" id="9809206at2"/>
<keyword evidence="7" id="KW-0813">Transport</keyword>
<dbReference type="eggNOG" id="COG0668">
    <property type="taxonomic scope" value="Bacteria"/>
</dbReference>
<gene>
    <name evidence="11" type="ORF">P873_02050</name>
</gene>
<feature type="domain" description="Mechanosensitive ion channel transmembrane helices 2/3" evidence="10">
    <location>
        <begin position="70"/>
        <end position="108"/>
    </location>
</feature>
<evidence type="ECO:0000259" key="9">
    <source>
        <dbReference type="Pfam" id="PF21082"/>
    </source>
</evidence>
<feature type="domain" description="Mechanosensitive ion channel MscS C-terminal" evidence="9">
    <location>
        <begin position="184"/>
        <end position="263"/>
    </location>
</feature>
<evidence type="ECO:0000256" key="3">
    <source>
        <dbReference type="ARBA" id="ARBA00022475"/>
    </source>
</evidence>
<dbReference type="PANTHER" id="PTHR30221">
    <property type="entry name" value="SMALL-CONDUCTANCE MECHANOSENSITIVE CHANNEL"/>
    <property type="match status" value="1"/>
</dbReference>